<evidence type="ECO:0000256" key="5">
    <source>
        <dbReference type="ARBA" id="ARBA00022741"/>
    </source>
</evidence>
<dbReference type="Pfam" id="PF08544">
    <property type="entry name" value="GHMP_kinases_C"/>
    <property type="match status" value="1"/>
</dbReference>
<evidence type="ECO:0000259" key="12">
    <source>
        <dbReference type="Pfam" id="PF00288"/>
    </source>
</evidence>
<keyword evidence="9" id="KW-0299">Galactose metabolism</keyword>
<keyword evidence="2" id="KW-0963">Cytoplasm</keyword>
<dbReference type="GO" id="GO:0004335">
    <property type="term" value="F:galactokinase activity"/>
    <property type="evidence" value="ECO:0007669"/>
    <property type="project" value="UniProtKB-UniRule"/>
</dbReference>
<protein>
    <recommendedName>
        <fullName evidence="11">Galactokinase</fullName>
        <ecNumber evidence="11">2.7.1.6</ecNumber>
    </recommendedName>
</protein>
<name>A0A086A3I5_9FLAO</name>
<comment type="caution">
    <text evidence="15">The sequence shown here is derived from an EMBL/GenBank/DDBJ whole genome shotgun (WGS) entry which is preliminary data.</text>
</comment>
<dbReference type="SUPFAM" id="SSF55060">
    <property type="entry name" value="GHMP Kinase, C-terminal domain"/>
    <property type="match status" value="1"/>
</dbReference>
<evidence type="ECO:0000256" key="6">
    <source>
        <dbReference type="ARBA" id="ARBA00022777"/>
    </source>
</evidence>
<evidence type="ECO:0000256" key="4">
    <source>
        <dbReference type="ARBA" id="ARBA00022723"/>
    </source>
</evidence>
<dbReference type="PIRSF" id="PIRSF000530">
    <property type="entry name" value="Galactokinase"/>
    <property type="match status" value="1"/>
</dbReference>
<dbReference type="Gene3D" id="3.30.70.890">
    <property type="entry name" value="GHMP kinase, C-terminal domain"/>
    <property type="match status" value="1"/>
</dbReference>
<dbReference type="PROSITE" id="PS00106">
    <property type="entry name" value="GALACTOKINASE"/>
    <property type="match status" value="1"/>
</dbReference>
<evidence type="ECO:0000313" key="15">
    <source>
        <dbReference type="EMBL" id="KFF11249.1"/>
    </source>
</evidence>
<evidence type="ECO:0000259" key="14">
    <source>
        <dbReference type="Pfam" id="PF10509"/>
    </source>
</evidence>
<dbReference type="Pfam" id="PF00288">
    <property type="entry name" value="GHMP_kinases_N"/>
    <property type="match status" value="1"/>
</dbReference>
<dbReference type="PRINTS" id="PR00959">
    <property type="entry name" value="MEVGALKINASE"/>
</dbReference>
<evidence type="ECO:0000256" key="10">
    <source>
        <dbReference type="ARBA" id="ARBA00023277"/>
    </source>
</evidence>
<keyword evidence="4" id="KW-0479">Metal-binding</keyword>
<dbReference type="PROSITE" id="PS00627">
    <property type="entry name" value="GHMP_KINASES_ATP"/>
    <property type="match status" value="1"/>
</dbReference>
<evidence type="ECO:0000256" key="11">
    <source>
        <dbReference type="NCBIfam" id="TIGR00131"/>
    </source>
</evidence>
<dbReference type="KEGG" id="cpip:CJF12_11155"/>
<evidence type="ECO:0000256" key="8">
    <source>
        <dbReference type="ARBA" id="ARBA00022842"/>
    </source>
</evidence>
<keyword evidence="7" id="KW-0067">ATP-binding</keyword>
<sequence>MKKELVSQTKNAFKAHFKTTPDHIFLSPGRINIIGEHVDYNDGFVLPAAIDRYICFAVRKNEQTSACNIVAEDFNETFSFETNVEIIGQWPTWAGYLLGVAEEIRQLGRSIGGIDIIFKGNIPMGAGLSSSAALECGFAFVLDTIFNLQLSKKEIALIGQRSENNFVGVNCGIMDQFASVFGKKSKVIMLDCNSLDYQYYDAEIEGYSLVLFDSRVKHTHTTSGYNERRKEMETGKEIIKKHFPEIKSFRECTIEMLDELKNDLGEIVYKRCLYVIEEINRVPQAASALKNKDLKRLGELLTQTHYGLSKQYEVSCPEIDFLVDEALSQESVLGSRMMGGGFGGCSINLIENGKVDAVIDNIKSRYKQIHGLSLQVYKVSISDGTKEYKEDE</sequence>
<feature type="domain" description="Galactokinase N-terminal" evidence="14">
    <location>
        <begin position="12"/>
        <end position="60"/>
    </location>
</feature>
<dbReference type="RefSeq" id="WP_034688263.1">
    <property type="nucleotide sequence ID" value="NZ_CP023049.2"/>
</dbReference>
<accession>A0A086A3I5</accession>
<keyword evidence="5" id="KW-0547">Nucleotide-binding</keyword>
<dbReference type="eggNOG" id="COG0153">
    <property type="taxonomic scope" value="Bacteria"/>
</dbReference>
<dbReference type="STRING" id="558152.IQ37_19530"/>
<feature type="domain" description="GHMP kinase C-terminal" evidence="13">
    <location>
        <begin position="286"/>
        <end position="367"/>
    </location>
</feature>
<dbReference type="GO" id="GO:0006012">
    <property type="term" value="P:galactose metabolic process"/>
    <property type="evidence" value="ECO:0007669"/>
    <property type="project" value="UniProtKB-UniRule"/>
</dbReference>
<evidence type="ECO:0000313" key="16">
    <source>
        <dbReference type="Proteomes" id="UP000028709"/>
    </source>
</evidence>
<dbReference type="InterPro" id="IPR006204">
    <property type="entry name" value="GHMP_kinase_N_dom"/>
</dbReference>
<dbReference type="GO" id="GO:0005524">
    <property type="term" value="F:ATP binding"/>
    <property type="evidence" value="ECO:0007669"/>
    <property type="project" value="UniProtKB-UniRule"/>
</dbReference>
<keyword evidence="16" id="KW-1185">Reference proteome</keyword>
<dbReference type="InterPro" id="IPR019741">
    <property type="entry name" value="Galactokinase_CS"/>
</dbReference>
<gene>
    <name evidence="15" type="ORF">IQ37_19530</name>
</gene>
<evidence type="ECO:0000256" key="1">
    <source>
        <dbReference type="ARBA" id="ARBA00006566"/>
    </source>
</evidence>
<dbReference type="InterPro" id="IPR006206">
    <property type="entry name" value="Mevalonate/galactokinase"/>
</dbReference>
<proteinExistence type="inferred from homology"/>
<dbReference type="NCBIfam" id="TIGR00131">
    <property type="entry name" value="gal_kin"/>
    <property type="match status" value="1"/>
</dbReference>
<dbReference type="AlphaFoldDB" id="A0A086A3I5"/>
<dbReference type="InterPro" id="IPR006203">
    <property type="entry name" value="GHMP_knse_ATP-bd_CS"/>
</dbReference>
<keyword evidence="8" id="KW-0460">Magnesium</keyword>
<dbReference type="PRINTS" id="PR00473">
    <property type="entry name" value="GALCTOKINASE"/>
</dbReference>
<dbReference type="Gene3D" id="3.30.230.10">
    <property type="match status" value="1"/>
</dbReference>
<evidence type="ECO:0000256" key="2">
    <source>
        <dbReference type="ARBA" id="ARBA00022490"/>
    </source>
</evidence>
<dbReference type="SUPFAM" id="SSF54211">
    <property type="entry name" value="Ribosomal protein S5 domain 2-like"/>
    <property type="match status" value="1"/>
</dbReference>
<dbReference type="GO" id="GO:0005829">
    <property type="term" value="C:cytosol"/>
    <property type="evidence" value="ECO:0007669"/>
    <property type="project" value="TreeGrafter"/>
</dbReference>
<dbReference type="InterPro" id="IPR020568">
    <property type="entry name" value="Ribosomal_Su5_D2-typ_SF"/>
</dbReference>
<dbReference type="InterPro" id="IPR036554">
    <property type="entry name" value="GHMP_kinase_C_sf"/>
</dbReference>
<dbReference type="InterPro" id="IPR014721">
    <property type="entry name" value="Ribsml_uS5_D2-typ_fold_subgr"/>
</dbReference>
<evidence type="ECO:0000256" key="3">
    <source>
        <dbReference type="ARBA" id="ARBA00022679"/>
    </source>
</evidence>
<evidence type="ECO:0000259" key="13">
    <source>
        <dbReference type="Pfam" id="PF08544"/>
    </source>
</evidence>
<dbReference type="EMBL" id="JPRJ01000075">
    <property type="protein sequence ID" value="KFF11249.1"/>
    <property type="molecule type" value="Genomic_DNA"/>
</dbReference>
<dbReference type="FunFam" id="3.30.230.10:FF:000017">
    <property type="entry name" value="Galactokinase"/>
    <property type="match status" value="1"/>
</dbReference>
<keyword evidence="3" id="KW-0808">Transferase</keyword>
<dbReference type="PANTHER" id="PTHR10457:SF7">
    <property type="entry name" value="GALACTOKINASE-RELATED"/>
    <property type="match status" value="1"/>
</dbReference>
<dbReference type="Proteomes" id="UP000028709">
    <property type="component" value="Unassembled WGS sequence"/>
</dbReference>
<evidence type="ECO:0000256" key="9">
    <source>
        <dbReference type="ARBA" id="ARBA00023144"/>
    </source>
</evidence>
<feature type="domain" description="GHMP kinase N-terminal" evidence="12">
    <location>
        <begin position="96"/>
        <end position="183"/>
    </location>
</feature>
<keyword evidence="10" id="KW-0119">Carbohydrate metabolism</keyword>
<dbReference type="GO" id="GO:0046872">
    <property type="term" value="F:metal ion binding"/>
    <property type="evidence" value="ECO:0007669"/>
    <property type="project" value="UniProtKB-KW"/>
</dbReference>
<dbReference type="FunFam" id="3.30.70.890:FF:000001">
    <property type="entry name" value="Galactokinase"/>
    <property type="match status" value="1"/>
</dbReference>
<reference evidence="15 16" key="1">
    <citation type="submission" date="2014-07" db="EMBL/GenBank/DDBJ databases">
        <title>Genome of Chryseobacterium piperi CTM.</title>
        <authorList>
            <person name="Pipes S.E."/>
            <person name="Stropko S.J."/>
            <person name="Newman J.D."/>
        </authorList>
    </citation>
    <scope>NUCLEOTIDE SEQUENCE [LARGE SCALE GENOMIC DNA]</scope>
    <source>
        <strain evidence="15 16">CTM</strain>
    </source>
</reference>
<keyword evidence="6 15" id="KW-0418">Kinase</keyword>
<dbReference type="EC" id="2.7.1.6" evidence="11"/>
<organism evidence="15 16">
    <name type="scientific">Chryseobacterium piperi</name>
    <dbReference type="NCBI Taxonomy" id="558152"/>
    <lineage>
        <taxon>Bacteria</taxon>
        <taxon>Pseudomonadati</taxon>
        <taxon>Bacteroidota</taxon>
        <taxon>Flavobacteriia</taxon>
        <taxon>Flavobacteriales</taxon>
        <taxon>Weeksellaceae</taxon>
        <taxon>Chryseobacterium group</taxon>
        <taxon>Chryseobacterium</taxon>
    </lineage>
</organism>
<dbReference type="InterPro" id="IPR019539">
    <property type="entry name" value="GalKase_N"/>
</dbReference>
<dbReference type="InterPro" id="IPR013750">
    <property type="entry name" value="GHMP_kinase_C_dom"/>
</dbReference>
<dbReference type="Pfam" id="PF10509">
    <property type="entry name" value="GalKase_gal_bdg"/>
    <property type="match status" value="1"/>
</dbReference>
<evidence type="ECO:0000256" key="7">
    <source>
        <dbReference type="ARBA" id="ARBA00022840"/>
    </source>
</evidence>
<dbReference type="OrthoDB" id="250531at2"/>
<comment type="similarity">
    <text evidence="1">Belongs to the GHMP kinase family. GalK subfamily.</text>
</comment>
<dbReference type="PANTHER" id="PTHR10457">
    <property type="entry name" value="MEVALONATE KINASE/GALACTOKINASE"/>
    <property type="match status" value="1"/>
</dbReference>
<dbReference type="InterPro" id="IPR000705">
    <property type="entry name" value="Galactokinase"/>
</dbReference>